<accession>A0AAE3RD66</accession>
<dbReference type="Pfam" id="PF20155">
    <property type="entry name" value="TMP_3"/>
    <property type="match status" value="1"/>
</dbReference>
<dbReference type="Proteomes" id="UP001232063">
    <property type="component" value="Unassembled WGS sequence"/>
</dbReference>
<gene>
    <name evidence="2" type="ORF">QNI22_33005</name>
</gene>
<sequence length="807" mass="83792">MAGVNELLAALSVKISGDSQQFESAIKKSQDALRGFSASVNTNLARNYQDLDKFNAKWSQGFGRLADTMQSAGKALTVGVSLPLAGLATASVNSYAKLDQLKKGLISASKSAEAGEEEFKKLEAASKLPGLSLNQAVKASINLQAIGKSAEDARKWITELANANALVGGGNQELERVIYGFQQLANTDLPLGEDLNIIKDALPQVNKILKDTFGSARAEDLRKIGVSSKQITDAIIGALSQGPRAATSLGTSFTNLSATIDKSLAKVGDSINKNFDIQGKTEALGKWIEELAVSFSQLTPEAQKTILVMGGIAAATGPVLYGIGAITKAIPTLITGLTTLQTAANGAWGILGKIAIPAAIIGGVIVASSTEDPGKAVQNQQLSEEAMKAFTVSLEKYQKTASDKLKEIRDKLSKEFRQSQFDILRSGSGTDQDAARSVAAQLNGQMRAIDKILAERNASLQESGNKAAALLSESNQKIADALKALNKDLSDTDLKAQAFGSTYDVIGEKVGILEKGIVNLIELGLKPQSTIIQKLIGQYNTLGAAALKSLKATAVTPLSSKGINMNQSGVATLDTSYFNTTFKAPDDVISPVYAKMGENIQKTIIETEPYLKSFNENLMGNADTVQAFSVSVKQALEAFATDTIASFGDALGATIAGLDGFDGFGKALLSSVGDLAQQLGKLTIGFGVAMLGIKIGLQSLNPYVAIAAGTALVALGAYVKGAVSNMGSGIGSGSASSASIQSGLSSSGGSTASAIRTQEVRTNANVTPIGSTIENLFISGRLVIADEGGALVGYINKSTGKINKTGG</sequence>
<dbReference type="NCBIfam" id="TIGR02675">
    <property type="entry name" value="tape_meas_nterm"/>
    <property type="match status" value="1"/>
</dbReference>
<evidence type="ECO:0000313" key="2">
    <source>
        <dbReference type="EMBL" id="MDJ1505523.1"/>
    </source>
</evidence>
<feature type="domain" description="Tape measure protein N-terminal" evidence="1">
    <location>
        <begin position="95"/>
        <end position="268"/>
    </location>
</feature>
<name>A0AAE3RD66_9BACT</name>
<evidence type="ECO:0000313" key="3">
    <source>
        <dbReference type="Proteomes" id="UP001232063"/>
    </source>
</evidence>
<comment type="caution">
    <text evidence="2">The sequence shown here is derived from an EMBL/GenBank/DDBJ whole genome shotgun (WGS) entry which is preliminary data.</text>
</comment>
<reference evidence="2" key="1">
    <citation type="submission" date="2023-05" db="EMBL/GenBank/DDBJ databases">
        <authorList>
            <person name="Zhang X."/>
        </authorList>
    </citation>
    <scope>NUCLEOTIDE SEQUENCE</scope>
    <source>
        <strain evidence="2">BD1B2-1</strain>
    </source>
</reference>
<dbReference type="EMBL" id="JASJOU010000016">
    <property type="protein sequence ID" value="MDJ1505523.1"/>
    <property type="molecule type" value="Genomic_DNA"/>
</dbReference>
<protein>
    <submittedName>
        <fullName evidence="2">Tape measure protein</fullName>
    </submittedName>
</protein>
<keyword evidence="3" id="KW-1185">Reference proteome</keyword>
<dbReference type="AlphaFoldDB" id="A0AAE3RD66"/>
<dbReference type="RefSeq" id="WP_314517627.1">
    <property type="nucleotide sequence ID" value="NZ_JASJOU010000016.1"/>
</dbReference>
<evidence type="ECO:0000259" key="1">
    <source>
        <dbReference type="Pfam" id="PF20155"/>
    </source>
</evidence>
<organism evidence="2 3">
    <name type="scientific">Xanthocytophaga agilis</name>
    <dbReference type="NCBI Taxonomy" id="3048010"/>
    <lineage>
        <taxon>Bacteria</taxon>
        <taxon>Pseudomonadati</taxon>
        <taxon>Bacteroidota</taxon>
        <taxon>Cytophagia</taxon>
        <taxon>Cytophagales</taxon>
        <taxon>Rhodocytophagaceae</taxon>
        <taxon>Xanthocytophaga</taxon>
    </lineage>
</organism>
<dbReference type="InterPro" id="IPR013491">
    <property type="entry name" value="Tape_meas_N"/>
</dbReference>
<proteinExistence type="predicted"/>